<keyword evidence="2" id="KW-0680">Restriction system</keyword>
<dbReference type="PANTHER" id="PTHR43140:SF1">
    <property type="entry name" value="TYPE I RESTRICTION ENZYME ECOKI SPECIFICITY SUBUNIT"/>
    <property type="match status" value="1"/>
</dbReference>
<feature type="coiled-coil region" evidence="4">
    <location>
        <begin position="202"/>
        <end position="229"/>
    </location>
</feature>
<dbReference type="PANTHER" id="PTHR43140">
    <property type="entry name" value="TYPE-1 RESTRICTION ENZYME ECOKI SPECIFICITY PROTEIN"/>
    <property type="match status" value="1"/>
</dbReference>
<keyword evidence="7" id="KW-1185">Reference proteome</keyword>
<keyword evidence="4" id="KW-0175">Coiled coil</keyword>
<evidence type="ECO:0000313" key="7">
    <source>
        <dbReference type="Proteomes" id="UP000218164"/>
    </source>
</evidence>
<evidence type="ECO:0000256" key="4">
    <source>
        <dbReference type="SAM" id="Coils"/>
    </source>
</evidence>
<dbReference type="CDD" id="cd17497">
    <property type="entry name" value="RMtype1_S_TteMORF1547P-TRD2-CR2_like"/>
    <property type="match status" value="1"/>
</dbReference>
<dbReference type="Proteomes" id="UP000218164">
    <property type="component" value="Unassembled WGS sequence"/>
</dbReference>
<dbReference type="Pfam" id="PF01420">
    <property type="entry name" value="Methylase_S"/>
    <property type="match status" value="2"/>
</dbReference>
<evidence type="ECO:0000256" key="2">
    <source>
        <dbReference type="ARBA" id="ARBA00022747"/>
    </source>
</evidence>
<feature type="domain" description="Type I restriction modification DNA specificity" evidence="5">
    <location>
        <begin position="245"/>
        <end position="431"/>
    </location>
</feature>
<protein>
    <recommendedName>
        <fullName evidence="5">Type I restriction modification DNA specificity domain-containing protein</fullName>
    </recommendedName>
</protein>
<dbReference type="InterPro" id="IPR051212">
    <property type="entry name" value="Type-I_RE_S_subunit"/>
</dbReference>
<dbReference type="AlphaFoldDB" id="A0A2A2HYT8"/>
<comment type="caution">
    <text evidence="6">The sequence shown here is derived from an EMBL/GenBank/DDBJ whole genome shotgun (WGS) entry which is preliminary data.</text>
</comment>
<organism evidence="6 7">
    <name type="scientific">Methanosarcina spelaei</name>
    <dbReference type="NCBI Taxonomy" id="1036679"/>
    <lineage>
        <taxon>Archaea</taxon>
        <taxon>Methanobacteriati</taxon>
        <taxon>Methanobacteriota</taxon>
        <taxon>Stenosarchaea group</taxon>
        <taxon>Methanomicrobia</taxon>
        <taxon>Methanosarcinales</taxon>
        <taxon>Methanosarcinaceae</taxon>
        <taxon>Methanosarcina</taxon>
    </lineage>
</organism>
<evidence type="ECO:0000313" key="6">
    <source>
        <dbReference type="EMBL" id="PAV14454.1"/>
    </source>
</evidence>
<evidence type="ECO:0000259" key="5">
    <source>
        <dbReference type="Pfam" id="PF01420"/>
    </source>
</evidence>
<dbReference type="GO" id="GO:0003677">
    <property type="term" value="F:DNA binding"/>
    <property type="evidence" value="ECO:0007669"/>
    <property type="project" value="UniProtKB-KW"/>
</dbReference>
<dbReference type="InterPro" id="IPR000055">
    <property type="entry name" value="Restrct_endonuc_typeI_TRD"/>
</dbReference>
<dbReference type="GO" id="GO:0009307">
    <property type="term" value="P:DNA restriction-modification system"/>
    <property type="evidence" value="ECO:0007669"/>
    <property type="project" value="UniProtKB-KW"/>
</dbReference>
<accession>A0A2A2HYT8</accession>
<dbReference type="SUPFAM" id="SSF116734">
    <property type="entry name" value="DNA methylase specificity domain"/>
    <property type="match status" value="2"/>
</dbReference>
<name>A0A2A2HYT8_9EURY</name>
<reference evidence="6 7" key="1">
    <citation type="journal article" date="2017" name="BMC Genomics">
        <title>Genomic analysis of methanogenic archaea reveals a shift towards energy conservation.</title>
        <authorList>
            <person name="Gilmore S.P."/>
            <person name="Henske J.K."/>
            <person name="Sexton J.A."/>
            <person name="Solomon K.V."/>
            <person name="Seppala S."/>
            <person name="Yoo J.I."/>
            <person name="Huyett L.M."/>
            <person name="Pressman A."/>
            <person name="Cogan J.Z."/>
            <person name="Kivenson V."/>
            <person name="Peng X."/>
            <person name="Tan Y."/>
            <person name="Valentine D.L."/>
            <person name="O'Malley M.A."/>
        </authorList>
    </citation>
    <scope>NUCLEOTIDE SEQUENCE [LARGE SCALE GENOMIC DNA]</scope>
    <source>
        <strain evidence="6 7">MC-15</strain>
    </source>
</reference>
<dbReference type="EMBL" id="LMVP01000005">
    <property type="protein sequence ID" value="PAV14454.1"/>
    <property type="molecule type" value="Genomic_DNA"/>
</dbReference>
<dbReference type="InterPro" id="IPR044946">
    <property type="entry name" value="Restrct_endonuc_typeI_TRD_sf"/>
</dbReference>
<evidence type="ECO:0000256" key="1">
    <source>
        <dbReference type="ARBA" id="ARBA00010923"/>
    </source>
</evidence>
<keyword evidence="3" id="KW-0238">DNA-binding</keyword>
<dbReference type="Gene3D" id="3.90.220.20">
    <property type="entry name" value="DNA methylase specificity domains"/>
    <property type="match status" value="2"/>
</dbReference>
<gene>
    <name evidence="6" type="ORF">ASJ81_13750</name>
</gene>
<evidence type="ECO:0000256" key="3">
    <source>
        <dbReference type="ARBA" id="ARBA00023125"/>
    </source>
</evidence>
<sequence length="485" mass="54902">MIVEEKVGWTKTELSQVAEIIMGQSPPSSTYNENGIGFPFFQGKAEFTELYPIVSKWCSEPKKIAESNDILISVRAPVGATNIANQKCCIGRGLAAIRYPDCNKYVFYFLRLIENELDEKGTGTTFKAISGAVLKSEKIPFAPLSEQRAIVSKIEQLFSELDNGISNLKLAQEQLKVYRQAVLKKAFEGELTKKWREQQTDLPDAKDLLEQISKEREDATKAIGKKQKTVKPFTKDELAELSTIPDGWKWVKTAEIIDPINNGYTPKANFLSSGSGEIPFIKVYNLNFDGSLNFQKDPTFIPKIIHQKELARSITYPGDVLINIVGPPLGKISIVSRQFPEWNINQAIVLFRPNDWVTTKIISYYLQNPKTIQWLENTSKATAGQFNVKVSTCREIPFPLISMEEQQAIVQEIETRLSVCDKMEQDIEMNLEKAEALRQSILKKAFEGKLLNEKELAEVRRAEDWESAEVLLERIKAERAKNGNK</sequence>
<proteinExistence type="inferred from homology"/>
<feature type="domain" description="Type I restriction modification DNA specificity" evidence="5">
    <location>
        <begin position="7"/>
        <end position="167"/>
    </location>
</feature>
<comment type="similarity">
    <text evidence="1">Belongs to the type-I restriction system S methylase family.</text>
</comment>